<dbReference type="InterPro" id="IPR007946">
    <property type="entry name" value="AAR2"/>
</dbReference>
<feature type="domain" description="AAR2 C-terminal" evidence="2">
    <location>
        <begin position="130"/>
        <end position="295"/>
    </location>
</feature>
<sequence>MRSGLFHDFKAGEVVARRWCTDTEQLTDSVSAADCERIRLGIWDLDSGLGAYPLETSQPDSSYGRWVRLSRHITASTLSRVLPDGGVFSSATGSAYEDEEMAAAQRMLERKTGMAALAVPASSETDRLRFPYIDLRRSVPPNADPSLVCQYGMDKSWALASALHTHWGGGAGGGGELLGEFQLAYLIILVGQNFTGLEHWKRILHLVFGSAQALEDSALVNSLFVPLIKALYYQLKECPEEFGASVLDQDNFVGKVLATLVLNVYECGNPATAKVLAAEVDMLRTLLAQRFQWELPQGKQLQEEADVEEGEFAPQVVDLE</sequence>
<dbReference type="InterPro" id="IPR033648">
    <property type="entry name" value="AAR2_C"/>
</dbReference>
<proteinExistence type="inferred from homology"/>
<accession>A0A9W8BPA9</accession>
<gene>
    <name evidence="4" type="ORF">H4R26_000706</name>
</gene>
<dbReference type="InterPro" id="IPR038516">
    <property type="entry name" value="AAR2_N_sf"/>
</dbReference>
<dbReference type="Proteomes" id="UP001150907">
    <property type="component" value="Unassembled WGS sequence"/>
</dbReference>
<keyword evidence="5" id="KW-1185">Reference proteome</keyword>
<organism evidence="4 5">
    <name type="scientific">Coemansia thaxteri</name>
    <dbReference type="NCBI Taxonomy" id="2663907"/>
    <lineage>
        <taxon>Eukaryota</taxon>
        <taxon>Fungi</taxon>
        <taxon>Fungi incertae sedis</taxon>
        <taxon>Zoopagomycota</taxon>
        <taxon>Kickxellomycotina</taxon>
        <taxon>Kickxellomycetes</taxon>
        <taxon>Kickxellales</taxon>
        <taxon>Kickxellaceae</taxon>
        <taxon>Coemansia</taxon>
    </lineage>
</organism>
<dbReference type="OrthoDB" id="201752at2759"/>
<dbReference type="PANTHER" id="PTHR12689:SF4">
    <property type="entry name" value="PROTEIN AAR2 HOMOLOG"/>
    <property type="match status" value="1"/>
</dbReference>
<dbReference type="Gene3D" id="1.25.40.550">
    <property type="entry name" value="Aar2, C-terminal domain-like"/>
    <property type="match status" value="1"/>
</dbReference>
<protein>
    <submittedName>
        <fullName evidence="4">Uncharacterized protein</fullName>
    </submittedName>
</protein>
<dbReference type="Gene3D" id="2.60.34.20">
    <property type="match status" value="1"/>
</dbReference>
<dbReference type="Pfam" id="PF20981">
    <property type="entry name" value="AAR2_1st"/>
    <property type="match status" value="1"/>
</dbReference>
<feature type="domain" description="AAR2 N-terminal" evidence="3">
    <location>
        <begin position="1"/>
        <end position="83"/>
    </location>
</feature>
<reference evidence="4" key="1">
    <citation type="submission" date="2022-07" db="EMBL/GenBank/DDBJ databases">
        <title>Phylogenomic reconstructions and comparative analyses of Kickxellomycotina fungi.</title>
        <authorList>
            <person name="Reynolds N.K."/>
            <person name="Stajich J.E."/>
            <person name="Barry K."/>
            <person name="Grigoriev I.V."/>
            <person name="Crous P."/>
            <person name="Smith M.E."/>
        </authorList>
    </citation>
    <scope>NUCLEOTIDE SEQUENCE</scope>
    <source>
        <strain evidence="4">IMI 214461</strain>
    </source>
</reference>
<evidence type="ECO:0000313" key="5">
    <source>
        <dbReference type="Proteomes" id="UP001150907"/>
    </source>
</evidence>
<dbReference type="InterPro" id="IPR038514">
    <property type="entry name" value="AAR2_C_sf"/>
</dbReference>
<dbReference type="CDD" id="cd13777">
    <property type="entry name" value="Aar2_N"/>
    <property type="match status" value="1"/>
</dbReference>
<dbReference type="PANTHER" id="PTHR12689">
    <property type="entry name" value="A1 CISTRON SPLICING FACTOR AAR2-RELATED"/>
    <property type="match status" value="1"/>
</dbReference>
<evidence type="ECO:0000256" key="1">
    <source>
        <dbReference type="ARBA" id="ARBA00006281"/>
    </source>
</evidence>
<evidence type="ECO:0000259" key="2">
    <source>
        <dbReference type="Pfam" id="PF05282"/>
    </source>
</evidence>
<dbReference type="GO" id="GO:0000244">
    <property type="term" value="P:spliceosomal tri-snRNP complex assembly"/>
    <property type="evidence" value="ECO:0007669"/>
    <property type="project" value="TreeGrafter"/>
</dbReference>
<dbReference type="Pfam" id="PF05282">
    <property type="entry name" value="AAR2"/>
    <property type="match status" value="1"/>
</dbReference>
<dbReference type="EMBL" id="JANBQF010000023">
    <property type="protein sequence ID" value="KAJ2007569.1"/>
    <property type="molecule type" value="Genomic_DNA"/>
</dbReference>
<comment type="caution">
    <text evidence="4">The sequence shown here is derived from an EMBL/GenBank/DDBJ whole genome shotgun (WGS) entry which is preliminary data.</text>
</comment>
<dbReference type="AlphaFoldDB" id="A0A9W8BPA9"/>
<evidence type="ECO:0000313" key="4">
    <source>
        <dbReference type="EMBL" id="KAJ2007569.1"/>
    </source>
</evidence>
<evidence type="ECO:0000259" key="3">
    <source>
        <dbReference type="Pfam" id="PF20981"/>
    </source>
</evidence>
<dbReference type="CDD" id="cd13778">
    <property type="entry name" value="Aar2_C"/>
    <property type="match status" value="1"/>
</dbReference>
<name>A0A9W8BPA9_9FUNG</name>
<dbReference type="InterPro" id="IPR033647">
    <property type="entry name" value="Aar2_N"/>
</dbReference>
<comment type="similarity">
    <text evidence="1">Belongs to the AAR2 family.</text>
</comment>